<proteinExistence type="predicted"/>
<dbReference type="RefSeq" id="WP_101683983.1">
    <property type="nucleotide sequence ID" value="NZ_PJRP01000014.1"/>
</dbReference>
<dbReference type="PIRSF" id="PIRSF017854">
    <property type="entry name" value="T4SS_TrbD"/>
    <property type="match status" value="1"/>
</dbReference>
<comment type="subcellular location">
    <subcellularLocation>
        <location evidence="1">Membrane</location>
    </subcellularLocation>
</comment>
<feature type="transmembrane region" description="Helical" evidence="5">
    <location>
        <begin position="46"/>
        <end position="65"/>
    </location>
</feature>
<keyword evidence="3 5" id="KW-1133">Transmembrane helix</keyword>
<sequence>MSSPENLPGFEVPLHRALTEPLLLGGAPRTVAIANGTLAAAVGLGLQLWVAGVALWVVGHALAVWGARTDPQFMAVFARHMKHKAFFDV</sequence>
<dbReference type="Pfam" id="PF05101">
    <property type="entry name" value="VirB3"/>
    <property type="match status" value="1"/>
</dbReference>
<dbReference type="GO" id="GO:0016020">
    <property type="term" value="C:membrane"/>
    <property type="evidence" value="ECO:0007669"/>
    <property type="project" value="UniProtKB-SubCell"/>
</dbReference>
<protein>
    <submittedName>
        <fullName evidence="6">Conjugal transfer protein TrbD</fullName>
    </submittedName>
</protein>
<keyword evidence="4 5" id="KW-0472">Membrane</keyword>
<evidence type="ECO:0000256" key="3">
    <source>
        <dbReference type="ARBA" id="ARBA00022989"/>
    </source>
</evidence>
<evidence type="ECO:0000313" key="6">
    <source>
        <dbReference type="EMBL" id="PLP97897.1"/>
    </source>
</evidence>
<keyword evidence="2 5" id="KW-0812">Transmembrane</keyword>
<gene>
    <name evidence="6" type="ORF">CYJ10_24110</name>
</gene>
<dbReference type="AlphaFoldDB" id="A0A2N5C6U1"/>
<evidence type="ECO:0000256" key="4">
    <source>
        <dbReference type="ARBA" id="ARBA00023136"/>
    </source>
</evidence>
<dbReference type="Proteomes" id="UP000234341">
    <property type="component" value="Unassembled WGS sequence"/>
</dbReference>
<evidence type="ECO:0000256" key="2">
    <source>
        <dbReference type="ARBA" id="ARBA00022692"/>
    </source>
</evidence>
<reference evidence="6 7" key="1">
    <citation type="submission" date="2017-12" db="EMBL/GenBank/DDBJ databases">
        <title>Genome sequence of the active heterotrophic nitrifier-denitrifier, Cupriavidus pauculus UM1.</title>
        <authorList>
            <person name="Putonti C."/>
            <person name="Castignetti D."/>
        </authorList>
    </citation>
    <scope>NUCLEOTIDE SEQUENCE [LARGE SCALE GENOMIC DNA]</scope>
    <source>
        <strain evidence="6 7">UM1</strain>
    </source>
</reference>
<dbReference type="OrthoDB" id="9801524at2"/>
<dbReference type="EMBL" id="PJRP01000014">
    <property type="protein sequence ID" value="PLP97897.1"/>
    <property type="molecule type" value="Genomic_DNA"/>
</dbReference>
<evidence type="ECO:0000256" key="5">
    <source>
        <dbReference type="SAM" id="Phobius"/>
    </source>
</evidence>
<dbReference type="InterPro" id="IPR007792">
    <property type="entry name" value="T4SS_VirB3/TrbD/AvhB"/>
</dbReference>
<comment type="caution">
    <text evidence="6">The sequence shown here is derived from an EMBL/GenBank/DDBJ whole genome shotgun (WGS) entry which is preliminary data.</text>
</comment>
<organism evidence="6 7">
    <name type="scientific">Cupriavidus pauculus</name>
    <dbReference type="NCBI Taxonomy" id="82633"/>
    <lineage>
        <taxon>Bacteria</taxon>
        <taxon>Pseudomonadati</taxon>
        <taxon>Pseudomonadota</taxon>
        <taxon>Betaproteobacteria</taxon>
        <taxon>Burkholderiales</taxon>
        <taxon>Burkholderiaceae</taxon>
        <taxon>Cupriavidus</taxon>
    </lineage>
</organism>
<evidence type="ECO:0000313" key="7">
    <source>
        <dbReference type="Proteomes" id="UP000234341"/>
    </source>
</evidence>
<evidence type="ECO:0000256" key="1">
    <source>
        <dbReference type="ARBA" id="ARBA00004370"/>
    </source>
</evidence>
<dbReference type="InterPro" id="IPR016704">
    <property type="entry name" value="Conjugal_tfr_TrbD"/>
</dbReference>
<accession>A0A2N5C6U1</accession>
<name>A0A2N5C6U1_9BURK</name>